<keyword evidence="6" id="KW-0326">Glycosidase</keyword>
<dbReference type="AlphaFoldDB" id="A0A2P5HUW2"/>
<evidence type="ECO:0000259" key="11">
    <source>
        <dbReference type="Pfam" id="PF00703"/>
    </source>
</evidence>
<evidence type="ECO:0000313" key="14">
    <source>
        <dbReference type="EMBL" id="POS74026.1"/>
    </source>
</evidence>
<evidence type="ECO:0000259" key="12">
    <source>
        <dbReference type="Pfam" id="PF17786"/>
    </source>
</evidence>
<evidence type="ECO:0000256" key="8">
    <source>
        <dbReference type="ARBA" id="ARBA00038429"/>
    </source>
</evidence>
<dbReference type="InterPro" id="IPR008979">
    <property type="entry name" value="Galactose-bd-like_sf"/>
</dbReference>
<evidence type="ECO:0000256" key="1">
    <source>
        <dbReference type="ARBA" id="ARBA00000829"/>
    </source>
</evidence>
<comment type="similarity">
    <text evidence="8">Belongs to the glycosyl hydrolase 2 family. Beta-mannosidase B subfamily.</text>
</comment>
<dbReference type="Proteomes" id="UP000094444">
    <property type="component" value="Unassembled WGS sequence"/>
</dbReference>
<dbReference type="InterPro" id="IPR041447">
    <property type="entry name" value="Mannosidase_ig"/>
</dbReference>
<dbReference type="Pfam" id="PF22666">
    <property type="entry name" value="Glyco_hydro_2_N2"/>
    <property type="match status" value="1"/>
</dbReference>
<dbReference type="FunFam" id="3.20.20.80:FF:000050">
    <property type="entry name" value="Beta-mannosidase B"/>
    <property type="match status" value="1"/>
</dbReference>
<dbReference type="OrthoDB" id="2866996at2759"/>
<evidence type="ECO:0000259" key="13">
    <source>
        <dbReference type="Pfam" id="PF22666"/>
    </source>
</evidence>
<keyword evidence="7" id="KW-0624">Polysaccharide degradation</keyword>
<feature type="domain" description="Beta-mannosidase-like galactose-binding" evidence="13">
    <location>
        <begin position="11"/>
        <end position="191"/>
    </location>
</feature>
<dbReference type="STRING" id="158607.A0A2P5HUW2"/>
<dbReference type="SUPFAM" id="SSF49303">
    <property type="entry name" value="beta-Galactosidase/glucuronidase domain"/>
    <property type="match status" value="2"/>
</dbReference>
<dbReference type="Pfam" id="PF00703">
    <property type="entry name" value="Glyco_hydro_2"/>
    <property type="match status" value="1"/>
</dbReference>
<evidence type="ECO:0000256" key="4">
    <source>
        <dbReference type="ARBA" id="ARBA00022801"/>
    </source>
</evidence>
<dbReference type="GO" id="GO:0000272">
    <property type="term" value="P:polysaccharide catabolic process"/>
    <property type="evidence" value="ECO:0007669"/>
    <property type="project" value="UniProtKB-KW"/>
</dbReference>
<feature type="domain" description="Glycoside hydrolase family 2 immunoglobulin-like beta-sandwich" evidence="11">
    <location>
        <begin position="201"/>
        <end position="315"/>
    </location>
</feature>
<comment type="catalytic activity">
    <reaction evidence="1">
        <text>Hydrolysis of terminal, non-reducing beta-D-mannose residues in beta-D-mannosides.</text>
        <dbReference type="EC" id="3.2.1.25"/>
    </reaction>
</comment>
<feature type="domain" description="Mannosidase Ig/CBM-like" evidence="12">
    <location>
        <begin position="729"/>
        <end position="829"/>
    </location>
</feature>
<keyword evidence="5" id="KW-0119">Carbohydrate metabolism</keyword>
<dbReference type="Pfam" id="PF17786">
    <property type="entry name" value="Mannosidase_ig"/>
    <property type="match status" value="1"/>
</dbReference>
<dbReference type="Gene3D" id="2.60.120.260">
    <property type="entry name" value="Galactose-binding domain-like"/>
    <property type="match status" value="1"/>
</dbReference>
<evidence type="ECO:0000256" key="5">
    <source>
        <dbReference type="ARBA" id="ARBA00023277"/>
    </source>
</evidence>
<organism evidence="14 15">
    <name type="scientific">Diaporthe helianthi</name>
    <dbReference type="NCBI Taxonomy" id="158607"/>
    <lineage>
        <taxon>Eukaryota</taxon>
        <taxon>Fungi</taxon>
        <taxon>Dikarya</taxon>
        <taxon>Ascomycota</taxon>
        <taxon>Pezizomycotina</taxon>
        <taxon>Sordariomycetes</taxon>
        <taxon>Sordariomycetidae</taxon>
        <taxon>Diaporthales</taxon>
        <taxon>Diaporthaceae</taxon>
        <taxon>Diaporthe</taxon>
    </lineage>
</organism>
<evidence type="ECO:0000256" key="10">
    <source>
        <dbReference type="ARBA" id="ARBA00041614"/>
    </source>
</evidence>
<dbReference type="SUPFAM" id="SSF49785">
    <property type="entry name" value="Galactose-binding domain-like"/>
    <property type="match status" value="1"/>
</dbReference>
<evidence type="ECO:0000256" key="3">
    <source>
        <dbReference type="ARBA" id="ARBA00012754"/>
    </source>
</evidence>
<dbReference type="PANTHER" id="PTHR43730:SF1">
    <property type="entry name" value="BETA-MANNOSIDASE"/>
    <property type="match status" value="1"/>
</dbReference>
<name>A0A2P5HUW2_DIAHE</name>
<dbReference type="GO" id="GO:0004567">
    <property type="term" value="F:beta-mannosidase activity"/>
    <property type="evidence" value="ECO:0007669"/>
    <property type="project" value="UniProtKB-EC"/>
</dbReference>
<dbReference type="InterPro" id="IPR006102">
    <property type="entry name" value="Ig-like_GH2"/>
</dbReference>
<dbReference type="InterPro" id="IPR054593">
    <property type="entry name" value="Beta-mannosidase-like_N2"/>
</dbReference>
<accession>A0A2P5HUW2</accession>
<evidence type="ECO:0000256" key="6">
    <source>
        <dbReference type="ARBA" id="ARBA00023295"/>
    </source>
</evidence>
<reference evidence="14" key="1">
    <citation type="submission" date="2017-09" db="EMBL/GenBank/DDBJ databases">
        <title>Polyketide synthases of a Diaporthe helianthi virulent isolate.</title>
        <authorList>
            <person name="Baroncelli R."/>
        </authorList>
    </citation>
    <scope>NUCLEOTIDE SEQUENCE [LARGE SCALE GENOMIC DNA]</scope>
    <source>
        <strain evidence="14">7/96</strain>
    </source>
</reference>
<dbReference type="Gene3D" id="3.20.20.80">
    <property type="entry name" value="Glycosidases"/>
    <property type="match status" value="1"/>
</dbReference>
<keyword evidence="15" id="KW-1185">Reference proteome</keyword>
<comment type="pathway">
    <text evidence="2">Glycan metabolism; N-glycan degradation.</text>
</comment>
<proteinExistence type="inferred from homology"/>
<dbReference type="EMBL" id="MAVT02000694">
    <property type="protein sequence ID" value="POS74026.1"/>
    <property type="molecule type" value="Genomic_DNA"/>
</dbReference>
<keyword evidence="4 14" id="KW-0378">Hydrolase</keyword>
<evidence type="ECO:0000256" key="2">
    <source>
        <dbReference type="ARBA" id="ARBA00004740"/>
    </source>
</evidence>
<dbReference type="GO" id="GO:0006516">
    <property type="term" value="P:glycoprotein catabolic process"/>
    <property type="evidence" value="ECO:0007669"/>
    <property type="project" value="TreeGrafter"/>
</dbReference>
<dbReference type="SUPFAM" id="SSF51445">
    <property type="entry name" value="(Trans)glycosidases"/>
    <property type="match status" value="1"/>
</dbReference>
<gene>
    <name evidence="14" type="ORF">DHEL01_v207578</name>
</gene>
<dbReference type="InterPro" id="IPR050887">
    <property type="entry name" value="Beta-mannosidase_GH2"/>
</dbReference>
<evidence type="ECO:0000313" key="15">
    <source>
        <dbReference type="Proteomes" id="UP000094444"/>
    </source>
</evidence>
<protein>
    <recommendedName>
        <fullName evidence="9">Beta-mannosidase B</fullName>
        <ecNumber evidence="3">3.2.1.25</ecNumber>
    </recommendedName>
    <alternativeName>
        <fullName evidence="10">Mannanase B</fullName>
    </alternativeName>
</protein>
<sequence>MRGRVHLTQGWEYKEEGRGTWQPASEVPGSIHTDLVHNGQVPDPFVDLNELEVRWVAERDWWYRRTLSADELRRGGGHPAGQGRVELVFEGLDTFATVYFNGDKVLVTDNMFTSHRVDVTSLLSNCVALGDIELKILFESASVRGRQLVKDHPEHNFLVRQTEAARLPVRKAQFHWGWDWGPILTTAGIWRPVYLDHYTARFDNVSCRYELDEELQRASGEVHFNVAAASPVLTENLQVRSMLYGPGGENLVFQIDARIFREQWNETAKVFQGHVAFELHSPQLWFPHMYGRPDRYILKVQLLSNGEVVDVQTKSVSNHTKTDQRQCRHIGFRRCELIQEPYQSGVGSSFYFRVNRVDIFAGGSCWIPADNFLPRISSRRYRDWVHLMVQGNQTMVRIWGGGIYEHDSFFDACDELGLLVWHDFQFACGNYPTYESFLSSIEAEARHNIRRLRDHPSLVIWAGNNEDYETVQERYKLDYNPDDKDPHSWLKSSFPARYIYESLLPKALHEEHPGMIYLPSSPWSGNGESVKDRTVGDAHEWNLWHGSMVKIQDIDKIGGRFVSEFGMQSYPHMETLQRAISQPKELAAGSMTMEFHNKAIGHSWRMAQYLHENFRLPVCNDLAAFVHLTQVMQAEAMRSAYKSWRRKWNDARECGGILVWQLNDCWPGVSWSVVDYYLVKKPAYYAISRALRPLDISISRSYNDWTQTTINPTLDVGHIDPTVDRVDGGKITVWISSCKTVDVTAKVEIRLISVRTGKDRADSPTQPETSAWVRLVQPNKATDCGTHRLPVTKAPPEVDECDPYVVLATLQVDGQILADDIAWPQPIKYLDLSDRRVSVTFDGTKAVVSAENPVKGFVFDEVVGVNLSDNGFDVVPGLDRIVSVSVNPPASVSRLGYRFVGGSGSVSLKQ</sequence>
<dbReference type="InterPro" id="IPR017853">
    <property type="entry name" value="GH"/>
</dbReference>
<dbReference type="InParanoid" id="A0A2P5HUW2"/>
<evidence type="ECO:0000256" key="9">
    <source>
        <dbReference type="ARBA" id="ARBA00041069"/>
    </source>
</evidence>
<dbReference type="EC" id="3.2.1.25" evidence="3"/>
<dbReference type="InterPro" id="IPR013783">
    <property type="entry name" value="Ig-like_fold"/>
</dbReference>
<dbReference type="PANTHER" id="PTHR43730">
    <property type="entry name" value="BETA-MANNOSIDASE"/>
    <property type="match status" value="1"/>
</dbReference>
<comment type="caution">
    <text evidence="14">The sequence shown here is derived from an EMBL/GenBank/DDBJ whole genome shotgun (WGS) entry which is preliminary data.</text>
</comment>
<dbReference type="InterPro" id="IPR036156">
    <property type="entry name" value="Beta-gal/glucu_dom_sf"/>
</dbReference>
<dbReference type="Gene3D" id="2.60.40.10">
    <property type="entry name" value="Immunoglobulins"/>
    <property type="match status" value="1"/>
</dbReference>
<evidence type="ECO:0000256" key="7">
    <source>
        <dbReference type="ARBA" id="ARBA00023326"/>
    </source>
</evidence>